<evidence type="ECO:0000256" key="3">
    <source>
        <dbReference type="SAM" id="Coils"/>
    </source>
</evidence>
<dbReference type="GO" id="GO:0034098">
    <property type="term" value="C:VCP-NPL4-UFD1 AAA ATPase complex"/>
    <property type="evidence" value="ECO:0007669"/>
    <property type="project" value="TreeGrafter"/>
</dbReference>
<name>A0A4U5PPA7_POPAL</name>
<feature type="coiled-coil region" evidence="3">
    <location>
        <begin position="44"/>
        <end position="78"/>
    </location>
</feature>
<protein>
    <submittedName>
        <fullName evidence="5">PRLI-interacting factor K family protein</fullName>
    </submittedName>
</protein>
<dbReference type="STRING" id="43335.A0A4U5PPA7"/>
<dbReference type="GO" id="GO:0006511">
    <property type="term" value="P:ubiquitin-dependent protein catabolic process"/>
    <property type="evidence" value="ECO:0007669"/>
    <property type="project" value="InterPro"/>
</dbReference>
<accession>A0A4U5PPA7</accession>
<proteinExistence type="inferred from homology"/>
<comment type="caution">
    <text evidence="5">The sequence shown here is derived from an EMBL/GenBank/DDBJ whole genome shotgun (WGS) entry which is preliminary data.</text>
</comment>
<keyword evidence="2" id="KW-0833">Ubl conjugation pathway</keyword>
<dbReference type="AlphaFoldDB" id="A0A4U5PPA7"/>
<dbReference type="InterPro" id="IPR055417">
    <property type="entry name" value="UFD1_N1"/>
</dbReference>
<evidence type="ECO:0000256" key="1">
    <source>
        <dbReference type="ARBA" id="ARBA00006043"/>
    </source>
</evidence>
<dbReference type="InterPro" id="IPR004854">
    <property type="entry name" value="Ufd1-like"/>
</dbReference>
<dbReference type="Pfam" id="PF03152">
    <property type="entry name" value="UFD1_N1"/>
    <property type="match status" value="1"/>
</dbReference>
<organism evidence="5">
    <name type="scientific">Populus alba</name>
    <name type="common">White poplar</name>
    <dbReference type="NCBI Taxonomy" id="43335"/>
    <lineage>
        <taxon>Eukaryota</taxon>
        <taxon>Viridiplantae</taxon>
        <taxon>Streptophyta</taxon>
        <taxon>Embryophyta</taxon>
        <taxon>Tracheophyta</taxon>
        <taxon>Spermatophyta</taxon>
        <taxon>Magnoliopsida</taxon>
        <taxon>eudicotyledons</taxon>
        <taxon>Gunneridae</taxon>
        <taxon>Pentapetalae</taxon>
        <taxon>rosids</taxon>
        <taxon>fabids</taxon>
        <taxon>Malpighiales</taxon>
        <taxon>Salicaceae</taxon>
        <taxon>Saliceae</taxon>
        <taxon>Populus</taxon>
    </lineage>
</organism>
<dbReference type="PANTHER" id="PTHR12555">
    <property type="entry name" value="UBIQUITIN FUSION DEGRADATON PROTEIN 1"/>
    <property type="match status" value="1"/>
</dbReference>
<evidence type="ECO:0000313" key="5">
    <source>
        <dbReference type="EMBL" id="TKR98798.1"/>
    </source>
</evidence>
<sequence>MEINQWWDEIIMPTDEEPLHENHEEDGKIIELKSTNAIKSERGVRERTERKERAKLKLERERNAKEEAIKQREAIEAVHRCRSLDAIHAHLKVDEQMLENLLGGRGIVFPSILEAVSFQGSGDKIKIPPSCFTELSDQGAFDKGTLYFQLSVIHQEGSSEMINADSKQLTTHSSVLEFTEEEGSGGLPHVWSNLFPLDSPKAPLIEVRYVWLPKGTYAKLEPDVFGFSNLPNHKAVLETSLQQHMKVFHKSLQCPCGVVLEKEQMVQHQASISPHRLLITCWFCGDMVQSGTLATDVCYRLSGLTENEGVCGSKTAPRDAPAGGL</sequence>
<dbReference type="Gene3D" id="2.40.40.50">
    <property type="entry name" value="Ubiquitin fusion degradation protein UFD1, N-terminal domain"/>
    <property type="match status" value="1"/>
</dbReference>
<reference evidence="5" key="1">
    <citation type="submission" date="2018-10" db="EMBL/GenBank/DDBJ databases">
        <title>Population genomic analysis revealed the cold adaptation of white poplar.</title>
        <authorList>
            <person name="Liu Y.-J."/>
        </authorList>
    </citation>
    <scope>NUCLEOTIDE SEQUENCE [LARGE SCALE GENOMIC DNA]</scope>
    <source>
        <strain evidence="5">PAL-ZL1</strain>
    </source>
</reference>
<feature type="domain" description="Ubiquitin fusion degradation protein UFD1 N-terminal subdomain 1" evidence="4">
    <location>
        <begin position="121"/>
        <end position="213"/>
    </location>
</feature>
<dbReference type="GO" id="GO:0036503">
    <property type="term" value="P:ERAD pathway"/>
    <property type="evidence" value="ECO:0007669"/>
    <property type="project" value="TreeGrafter"/>
</dbReference>
<gene>
    <name evidence="5" type="ORF">D5086_0000199590</name>
</gene>
<keyword evidence="3" id="KW-0175">Coiled coil</keyword>
<dbReference type="InterPro" id="IPR042299">
    <property type="entry name" value="Ufd1-like_Nn"/>
</dbReference>
<evidence type="ECO:0000259" key="4">
    <source>
        <dbReference type="Pfam" id="PF03152"/>
    </source>
</evidence>
<comment type="similarity">
    <text evidence="1">Belongs to the UFD1 family.</text>
</comment>
<evidence type="ECO:0000256" key="2">
    <source>
        <dbReference type="ARBA" id="ARBA00022786"/>
    </source>
</evidence>
<dbReference type="PANTHER" id="PTHR12555:SF27">
    <property type="entry name" value="UBIQUITIN FUSION DEGRADATION UFD1 FAMILY PROTEIN"/>
    <property type="match status" value="1"/>
</dbReference>
<dbReference type="EMBL" id="RCHU01000660">
    <property type="protein sequence ID" value="TKR98798.1"/>
    <property type="molecule type" value="Genomic_DNA"/>
</dbReference>
<dbReference type="GO" id="GO:0031593">
    <property type="term" value="F:polyubiquitin modification-dependent protein binding"/>
    <property type="evidence" value="ECO:0007669"/>
    <property type="project" value="TreeGrafter"/>
</dbReference>